<evidence type="ECO:0000313" key="4">
    <source>
        <dbReference type="EMBL" id="MFH4984141.1"/>
    </source>
</evidence>
<comment type="caution">
    <text evidence="4">The sequence shown here is derived from an EMBL/GenBank/DDBJ whole genome shotgun (WGS) entry which is preliminary data.</text>
</comment>
<dbReference type="GO" id="GO:0016491">
    <property type="term" value="F:oxidoreductase activity"/>
    <property type="evidence" value="ECO:0007669"/>
    <property type="project" value="UniProtKB-KW"/>
</dbReference>
<dbReference type="Gene3D" id="3.40.50.10860">
    <property type="entry name" value="Leucine Dehydrogenase, chain A, domain 1"/>
    <property type="match status" value="1"/>
</dbReference>
<sequence length="157" mass="18258">MGDVRTRTLSTGERIEPMEQVMDSMKDMEDQLNPSFFKMIDYYFDKGAKVIEPKLLEEDKTPGMSTDEKRKLIRGILTSIKPADKVLYMIFPIRRENGDYEMVEAWRAQHSHHRTPTKGGIRFAKDVSEDEVCFESKLSTYNHHQNISKSLVECKAH</sequence>
<dbReference type="Gene3D" id="1.10.287.140">
    <property type="match status" value="1"/>
</dbReference>
<reference evidence="4 5" key="1">
    <citation type="submission" date="2024-08" db="EMBL/GenBank/DDBJ databases">
        <title>Gnathostoma spinigerum genome.</title>
        <authorList>
            <person name="Gonzalez-Bertolin B."/>
            <person name="Monzon S."/>
            <person name="Zaballos A."/>
            <person name="Jimenez P."/>
            <person name="Dekumyoy P."/>
            <person name="Varona S."/>
            <person name="Cuesta I."/>
            <person name="Sumanam S."/>
            <person name="Adisakwattana P."/>
            <person name="Gasser R.B."/>
            <person name="Hernandez-Gonzalez A."/>
            <person name="Young N.D."/>
            <person name="Perteguer M.J."/>
        </authorList>
    </citation>
    <scope>NUCLEOTIDE SEQUENCE [LARGE SCALE GENOMIC DNA]</scope>
    <source>
        <strain evidence="4">AL3</strain>
        <tissue evidence="4">Liver</tissue>
    </source>
</reference>
<dbReference type="InterPro" id="IPR006097">
    <property type="entry name" value="Glu/Leu/Phe/Val/Trp_DH_dimer"/>
</dbReference>
<organism evidence="4 5">
    <name type="scientific">Gnathostoma spinigerum</name>
    <dbReference type="NCBI Taxonomy" id="75299"/>
    <lineage>
        <taxon>Eukaryota</taxon>
        <taxon>Metazoa</taxon>
        <taxon>Ecdysozoa</taxon>
        <taxon>Nematoda</taxon>
        <taxon>Chromadorea</taxon>
        <taxon>Rhabditida</taxon>
        <taxon>Spirurina</taxon>
        <taxon>Gnathostomatomorpha</taxon>
        <taxon>Gnathostomatoidea</taxon>
        <taxon>Gnathostomatidae</taxon>
        <taxon>Gnathostoma</taxon>
    </lineage>
</organism>
<dbReference type="AlphaFoldDB" id="A0ABD6EW82"/>
<keyword evidence="2" id="KW-0560">Oxidoreductase</keyword>
<dbReference type="PANTHER" id="PTHR11606:SF13">
    <property type="entry name" value="GLUTAMATE DEHYDROGENASE 1, MITOCHONDRIAL"/>
    <property type="match status" value="1"/>
</dbReference>
<dbReference type="PANTHER" id="PTHR11606">
    <property type="entry name" value="GLUTAMATE DEHYDROGENASE"/>
    <property type="match status" value="1"/>
</dbReference>
<feature type="domain" description="Glutamate/phenylalanine/leucine/valine/L-tryptophan dehydrogenase dimerisation" evidence="3">
    <location>
        <begin position="85"/>
        <end position="142"/>
    </location>
</feature>
<protein>
    <recommendedName>
        <fullName evidence="3">Glutamate/phenylalanine/leucine/valine/L-tryptophan dehydrogenase dimerisation domain-containing protein</fullName>
    </recommendedName>
</protein>
<evidence type="ECO:0000313" key="5">
    <source>
        <dbReference type="Proteomes" id="UP001608902"/>
    </source>
</evidence>
<dbReference type="InterPro" id="IPR046346">
    <property type="entry name" value="Aminoacid_DH-like_N_sf"/>
</dbReference>
<keyword evidence="5" id="KW-1185">Reference proteome</keyword>
<accession>A0ABD6EW82</accession>
<evidence type="ECO:0000256" key="1">
    <source>
        <dbReference type="ARBA" id="ARBA00006382"/>
    </source>
</evidence>
<proteinExistence type="inferred from homology"/>
<evidence type="ECO:0000256" key="2">
    <source>
        <dbReference type="ARBA" id="ARBA00023002"/>
    </source>
</evidence>
<comment type="similarity">
    <text evidence="1">Belongs to the Glu/Leu/Phe/Val dehydrogenases family.</text>
</comment>
<dbReference type="Proteomes" id="UP001608902">
    <property type="component" value="Unassembled WGS sequence"/>
</dbReference>
<name>A0ABD6EW82_9BILA</name>
<dbReference type="SUPFAM" id="SSF53223">
    <property type="entry name" value="Aminoacid dehydrogenase-like, N-terminal domain"/>
    <property type="match status" value="1"/>
</dbReference>
<dbReference type="Pfam" id="PF02812">
    <property type="entry name" value="ELFV_dehydrog_N"/>
    <property type="match status" value="1"/>
</dbReference>
<evidence type="ECO:0000259" key="3">
    <source>
        <dbReference type="Pfam" id="PF02812"/>
    </source>
</evidence>
<dbReference type="EMBL" id="JBGFUD010015481">
    <property type="protein sequence ID" value="MFH4984141.1"/>
    <property type="molecule type" value="Genomic_DNA"/>
</dbReference>
<gene>
    <name evidence="4" type="ORF">AB6A40_010850</name>
</gene>